<keyword evidence="5" id="KW-0067">ATP-binding</keyword>
<dbReference type="CDD" id="cd00082">
    <property type="entry name" value="HisKA"/>
    <property type="match status" value="1"/>
</dbReference>
<dbReference type="GO" id="GO:0005524">
    <property type="term" value="F:ATP binding"/>
    <property type="evidence" value="ECO:0007669"/>
    <property type="project" value="UniProtKB-KW"/>
</dbReference>
<dbReference type="PANTHER" id="PTHR43065:SF42">
    <property type="entry name" value="TWO-COMPONENT SENSOR PPRA"/>
    <property type="match status" value="1"/>
</dbReference>
<dbReference type="SMART" id="SM00387">
    <property type="entry name" value="HATPase_c"/>
    <property type="match status" value="1"/>
</dbReference>
<keyword evidence="5" id="KW-0547">Nucleotide-binding</keyword>
<dbReference type="InterPro" id="IPR003594">
    <property type="entry name" value="HATPase_dom"/>
</dbReference>
<comment type="catalytic activity">
    <reaction evidence="1">
        <text>ATP + protein L-histidine = ADP + protein N-phospho-L-histidine.</text>
        <dbReference type="EC" id="2.7.13.3"/>
    </reaction>
</comment>
<reference evidence="5" key="2">
    <citation type="submission" date="2022-10" db="EMBL/GenBank/DDBJ databases">
        <authorList>
            <person name="Trinh H.N."/>
        </authorList>
    </citation>
    <scope>NUCLEOTIDE SEQUENCE</scope>
    <source>
        <strain evidence="5">RN2-1</strain>
    </source>
</reference>
<dbReference type="InterPro" id="IPR005467">
    <property type="entry name" value="His_kinase_dom"/>
</dbReference>
<comment type="caution">
    <text evidence="5">The sequence shown here is derived from an EMBL/GenBank/DDBJ whole genome shotgun (WGS) entry which is preliminary data.</text>
</comment>
<dbReference type="CDD" id="cd12914">
    <property type="entry name" value="PDC1_DGC_like"/>
    <property type="match status" value="1"/>
</dbReference>
<evidence type="ECO:0000313" key="6">
    <source>
        <dbReference type="Proteomes" id="UP001165679"/>
    </source>
</evidence>
<dbReference type="Gene3D" id="3.30.565.10">
    <property type="entry name" value="Histidine kinase-like ATPase, C-terminal domain"/>
    <property type="match status" value="1"/>
</dbReference>
<dbReference type="SUPFAM" id="SSF47384">
    <property type="entry name" value="Homodimeric domain of signal transducing histidine kinase"/>
    <property type="match status" value="1"/>
</dbReference>
<dbReference type="Proteomes" id="UP001165679">
    <property type="component" value="Unassembled WGS sequence"/>
</dbReference>
<accession>A0AA41YXL0</accession>
<dbReference type="PANTHER" id="PTHR43065">
    <property type="entry name" value="SENSOR HISTIDINE KINASE"/>
    <property type="match status" value="1"/>
</dbReference>
<reference evidence="5" key="1">
    <citation type="submission" date="2022-09" db="EMBL/GenBank/DDBJ databases">
        <title>Rhodovastum sp. nov. RN2-1 isolated from soil in Seongnam, South Korea.</title>
        <authorList>
            <person name="Le N.T."/>
        </authorList>
    </citation>
    <scope>NUCLEOTIDE SEQUENCE</scope>
    <source>
        <strain evidence="5">RN2-1</strain>
    </source>
</reference>
<dbReference type="Gene3D" id="3.30.450.20">
    <property type="entry name" value="PAS domain"/>
    <property type="match status" value="2"/>
</dbReference>
<evidence type="ECO:0000256" key="1">
    <source>
        <dbReference type="ARBA" id="ARBA00000085"/>
    </source>
</evidence>
<feature type="domain" description="Histidine kinase" evidence="4">
    <location>
        <begin position="366"/>
        <end position="586"/>
    </location>
</feature>
<organism evidence="5 6">
    <name type="scientific">Limobrevibacterium gyesilva</name>
    <dbReference type="NCBI Taxonomy" id="2991712"/>
    <lineage>
        <taxon>Bacteria</taxon>
        <taxon>Pseudomonadati</taxon>
        <taxon>Pseudomonadota</taxon>
        <taxon>Alphaproteobacteria</taxon>
        <taxon>Acetobacterales</taxon>
        <taxon>Acetobacteraceae</taxon>
        <taxon>Limobrevibacterium</taxon>
    </lineage>
</organism>
<gene>
    <name evidence="5" type="ORF">OL599_21630</name>
</gene>
<dbReference type="EC" id="2.7.13.3" evidence="2"/>
<evidence type="ECO:0000256" key="3">
    <source>
        <dbReference type="ARBA" id="ARBA00022553"/>
    </source>
</evidence>
<evidence type="ECO:0000313" key="5">
    <source>
        <dbReference type="EMBL" id="MCW3477177.1"/>
    </source>
</evidence>
<dbReference type="Pfam" id="PF02518">
    <property type="entry name" value="HATPase_c"/>
    <property type="match status" value="1"/>
</dbReference>
<dbReference type="InterPro" id="IPR036890">
    <property type="entry name" value="HATPase_C_sf"/>
</dbReference>
<dbReference type="SMART" id="SM00388">
    <property type="entry name" value="HisKA"/>
    <property type="match status" value="1"/>
</dbReference>
<dbReference type="PROSITE" id="PS50109">
    <property type="entry name" value="HIS_KIN"/>
    <property type="match status" value="1"/>
</dbReference>
<keyword evidence="6" id="KW-1185">Reference proteome</keyword>
<sequence length="593" mass="63446">MRGFGPRLRALIVPGFGRLWAGSVAVPLACLAAAGWWYWVDVTRSQVGEAQRTVDMVQEQTMRALETQEAALQALQAYVHDMSWQQIRDSAARDFARRLVAATPSVANAGIIDPEGHVAVSSEPVLPPPGLSFADRDYVRAFPVGTERRATFVGEVIASRIDGRVQVHLSRPRLGPENSPDGGVITSAFTPEQFERFFSAVAETDSTGFKLVRSDGMVLACYPDAVTTTGNHLSPDDPVLAAVRGLGPGETRVLRSGSLLSGLQLTVLRQVGDYGLFVIHSTDPLVVRTNWLHQMTPAALGAMAAMLLLLTLTARAQHRTRQERADLLSRTTTAEEGRALAQERADLEAQLRQTEKVAALGQLAAGVAHDFNNLLQTLLLHAEMLQQRPENPPHVRSSAAVMVKACLRGTDLTRRMLDHARRDEPASGEINIEAALHSVQVLVGRSLGGRHRLVVSAAGALPRVQGSPAELESVLINLVVNARDAMAAGGDIALEASTEQVDGDPLSEIQPGRYLRLSVRDTGHGMDEATLARAGEAFFTTKERGKGTGLGLSMARGFAERAGGTLTLVSQPGIGTTVTLLLPVSAEARSGVS</sequence>
<dbReference type="EMBL" id="JAPDNT010000031">
    <property type="protein sequence ID" value="MCW3477177.1"/>
    <property type="molecule type" value="Genomic_DNA"/>
</dbReference>
<dbReference type="InterPro" id="IPR036097">
    <property type="entry name" value="HisK_dim/P_sf"/>
</dbReference>
<protein>
    <recommendedName>
        <fullName evidence="2">histidine kinase</fullName>
        <ecNumber evidence="2">2.7.13.3</ecNumber>
    </recommendedName>
</protein>
<name>A0AA41YXL0_9PROT</name>
<dbReference type="Gene3D" id="1.10.287.130">
    <property type="match status" value="1"/>
</dbReference>
<dbReference type="InterPro" id="IPR003661">
    <property type="entry name" value="HisK_dim/P_dom"/>
</dbReference>
<keyword evidence="3" id="KW-0597">Phosphoprotein</keyword>
<dbReference type="AlphaFoldDB" id="A0AA41YXL0"/>
<evidence type="ECO:0000259" key="4">
    <source>
        <dbReference type="PROSITE" id="PS50109"/>
    </source>
</evidence>
<dbReference type="GO" id="GO:0000155">
    <property type="term" value="F:phosphorelay sensor kinase activity"/>
    <property type="evidence" value="ECO:0007669"/>
    <property type="project" value="InterPro"/>
</dbReference>
<dbReference type="InterPro" id="IPR004358">
    <property type="entry name" value="Sig_transdc_His_kin-like_C"/>
</dbReference>
<dbReference type="SUPFAM" id="SSF55874">
    <property type="entry name" value="ATPase domain of HSP90 chaperone/DNA topoisomerase II/histidine kinase"/>
    <property type="match status" value="1"/>
</dbReference>
<proteinExistence type="predicted"/>
<dbReference type="Pfam" id="PF00512">
    <property type="entry name" value="HisKA"/>
    <property type="match status" value="1"/>
</dbReference>
<dbReference type="PRINTS" id="PR00344">
    <property type="entry name" value="BCTRLSENSOR"/>
</dbReference>
<evidence type="ECO:0000256" key="2">
    <source>
        <dbReference type="ARBA" id="ARBA00012438"/>
    </source>
</evidence>